<feature type="region of interest" description="Disordered" evidence="1">
    <location>
        <begin position="82"/>
        <end position="101"/>
    </location>
</feature>
<dbReference type="RefSeq" id="WP_310072944.1">
    <property type="nucleotide sequence ID" value="NZ_JAVDVX010000004.1"/>
</dbReference>
<reference evidence="2 3" key="1">
    <citation type="submission" date="2023-07" db="EMBL/GenBank/DDBJ databases">
        <title>Sorghum-associated microbial communities from plants grown in Nebraska, USA.</title>
        <authorList>
            <person name="Schachtman D."/>
        </authorList>
    </citation>
    <scope>NUCLEOTIDE SEQUENCE [LARGE SCALE GENOMIC DNA]</scope>
    <source>
        <strain evidence="2 3">BE190</strain>
    </source>
</reference>
<keyword evidence="3" id="KW-1185">Reference proteome</keyword>
<evidence type="ECO:0000313" key="2">
    <source>
        <dbReference type="EMBL" id="MDR7090544.1"/>
    </source>
</evidence>
<gene>
    <name evidence="2" type="ORF">J2X05_002568</name>
</gene>
<dbReference type="Proteomes" id="UP001253595">
    <property type="component" value="Unassembled WGS sequence"/>
</dbReference>
<name>A0ABU1UZB9_9GAMM</name>
<sequence>MPEPGTSKSPFKSTLAERLQHVVDNRRGVQKAVPIDLGRYLNESQLLALHSLESFGWHLWFVRRPLFMQPIVMVANSESTQHAQLEEDGSVNLKPQLHLRH</sequence>
<accession>A0ABU1UZB9</accession>
<proteinExistence type="predicted"/>
<dbReference type="EMBL" id="JAVDVX010000004">
    <property type="protein sequence ID" value="MDR7090544.1"/>
    <property type="molecule type" value="Genomic_DNA"/>
</dbReference>
<organism evidence="2 3">
    <name type="scientific">Cellvibrio fibrivorans</name>
    <dbReference type="NCBI Taxonomy" id="126350"/>
    <lineage>
        <taxon>Bacteria</taxon>
        <taxon>Pseudomonadati</taxon>
        <taxon>Pseudomonadota</taxon>
        <taxon>Gammaproteobacteria</taxon>
        <taxon>Cellvibrionales</taxon>
        <taxon>Cellvibrionaceae</taxon>
        <taxon>Cellvibrio</taxon>
    </lineage>
</organism>
<protein>
    <submittedName>
        <fullName evidence="2">Uncharacterized protein</fullName>
    </submittedName>
</protein>
<comment type="caution">
    <text evidence="2">The sequence shown here is derived from an EMBL/GenBank/DDBJ whole genome shotgun (WGS) entry which is preliminary data.</text>
</comment>
<evidence type="ECO:0000313" key="3">
    <source>
        <dbReference type="Proteomes" id="UP001253595"/>
    </source>
</evidence>
<evidence type="ECO:0000256" key="1">
    <source>
        <dbReference type="SAM" id="MobiDB-lite"/>
    </source>
</evidence>